<gene>
    <name evidence="3" type="ORF">SAMN05216282_11517</name>
</gene>
<feature type="compositionally biased region" description="Pro residues" evidence="1">
    <location>
        <begin position="407"/>
        <end position="416"/>
    </location>
</feature>
<dbReference type="AlphaFoldDB" id="A0A1G9F844"/>
<dbReference type="EMBL" id="FNFU01000015">
    <property type="protein sequence ID" value="SDK84577.1"/>
    <property type="molecule type" value="Genomic_DNA"/>
</dbReference>
<dbReference type="InterPro" id="IPR003870">
    <property type="entry name" value="DUF222"/>
</dbReference>
<dbReference type="Proteomes" id="UP000198701">
    <property type="component" value="Unassembled WGS sequence"/>
</dbReference>
<organism evidence="3 4">
    <name type="scientific">Cryobacterium psychrotolerans</name>
    <dbReference type="NCBI Taxonomy" id="386301"/>
    <lineage>
        <taxon>Bacteria</taxon>
        <taxon>Bacillati</taxon>
        <taxon>Actinomycetota</taxon>
        <taxon>Actinomycetes</taxon>
        <taxon>Micrococcales</taxon>
        <taxon>Microbacteriaceae</taxon>
        <taxon>Cryobacterium</taxon>
    </lineage>
</organism>
<accession>A0A1G9F844</accession>
<dbReference type="STRING" id="386301.SAMN05216282_11517"/>
<protein>
    <recommendedName>
        <fullName evidence="2">HNH nuclease domain-containing protein</fullName>
    </recommendedName>
</protein>
<dbReference type="OrthoDB" id="3261064at2"/>
<dbReference type="InterPro" id="IPR003615">
    <property type="entry name" value="HNH_nuc"/>
</dbReference>
<reference evidence="3 4" key="1">
    <citation type="submission" date="2016-10" db="EMBL/GenBank/DDBJ databases">
        <authorList>
            <person name="de Groot N.N."/>
        </authorList>
    </citation>
    <scope>NUCLEOTIDE SEQUENCE [LARGE SCALE GENOMIC DNA]</scope>
    <source>
        <strain evidence="3 4">CGMCC 1.5382</strain>
    </source>
</reference>
<dbReference type="RefSeq" id="WP_092324216.1">
    <property type="nucleotide sequence ID" value="NZ_FNFU01000015.1"/>
</dbReference>
<sequence length="416" mass="45377">MDPRNALQLASVGDIVDAVVAADRLLATVSAHRAELIDEARRRSELSEATTARPAGARWDARTMARRELLSELACALRLPQRSMETLLAESEALVHELPATMSALRAGEISYRHAKAMIDHAGSLPAESRKEFEEALLPQASRLTVAKFDGTARKARERTHPETISTRHEKCAGDRAVQLVPARDGMAWLNAYLPTATAHSIYNRISDLAISLQRPDETRTLTQLRADVLSELLIDGVGAPGTPSAGLGQGVRATVLITVPVMTLLGHSEEPGHLEGYGPIDPETARRLAAKAPSFIRILTHPETGCVLSVGRSRYKVPKDLRRWLRVRDETCRFPGCNRSASRCDIDHGLDWQFGGRTDSDNLANLCPPDHDLKSETGWSVKHARDGTLNWTSPGGRTYSTDPATPMGPAPPPPF</sequence>
<dbReference type="Pfam" id="PF02720">
    <property type="entry name" value="DUF222"/>
    <property type="match status" value="1"/>
</dbReference>
<evidence type="ECO:0000259" key="2">
    <source>
        <dbReference type="SMART" id="SM00507"/>
    </source>
</evidence>
<keyword evidence="4" id="KW-1185">Reference proteome</keyword>
<dbReference type="SMART" id="SM00507">
    <property type="entry name" value="HNHc"/>
    <property type="match status" value="1"/>
</dbReference>
<name>A0A1G9F844_9MICO</name>
<feature type="domain" description="HNH nuclease" evidence="2">
    <location>
        <begin position="321"/>
        <end position="373"/>
    </location>
</feature>
<evidence type="ECO:0000313" key="3">
    <source>
        <dbReference type="EMBL" id="SDK84577.1"/>
    </source>
</evidence>
<evidence type="ECO:0000313" key="4">
    <source>
        <dbReference type="Proteomes" id="UP000198701"/>
    </source>
</evidence>
<proteinExistence type="predicted"/>
<evidence type="ECO:0000256" key="1">
    <source>
        <dbReference type="SAM" id="MobiDB-lite"/>
    </source>
</evidence>
<feature type="compositionally biased region" description="Polar residues" evidence="1">
    <location>
        <begin position="390"/>
        <end position="403"/>
    </location>
</feature>
<dbReference type="CDD" id="cd00085">
    <property type="entry name" value="HNHc"/>
    <property type="match status" value="1"/>
</dbReference>
<feature type="region of interest" description="Disordered" evidence="1">
    <location>
        <begin position="386"/>
        <end position="416"/>
    </location>
</feature>